<reference evidence="6 8" key="1">
    <citation type="journal article" date="2006" name="Nat. Biotechnol.">
        <title>Genome sequence of the bioplastic-producing 'Knallgas' bacterium Ralstonia eutropha H16.</title>
        <authorList>
            <person name="Pohlmann A."/>
            <person name="Fricke W.F."/>
            <person name="Reinecke F."/>
            <person name="Kusian B."/>
            <person name="Liesegang H."/>
            <person name="Cramm R."/>
            <person name="Eitinger T."/>
            <person name="Ewering C."/>
            <person name="Potter M."/>
            <person name="Schwartz E."/>
            <person name="Strittmatter A."/>
            <person name="Voss I."/>
            <person name="Gottschalk G."/>
            <person name="Steinbuechel A."/>
            <person name="Friedrich B."/>
            <person name="Bowien B."/>
        </authorList>
    </citation>
    <scope>NUCLEOTIDE SEQUENCE [LARGE SCALE GENOMIC DNA]</scope>
    <source>
        <strain evidence="8">ATCC 17699 / DSM 428 / KCTC 22496 / NCIMB 10442 / H16 / Stanier 337</strain>
        <strain evidence="6">H16</strain>
    </source>
</reference>
<dbReference type="InterPro" id="IPR036388">
    <property type="entry name" value="WH-like_DNA-bd_sf"/>
</dbReference>
<gene>
    <name evidence="6" type="ordered locus">H16_A2154</name>
    <name evidence="7" type="ORF">E6A55_11060</name>
</gene>
<dbReference type="Gene3D" id="3.30.450.40">
    <property type="match status" value="1"/>
</dbReference>
<reference evidence="7 9" key="2">
    <citation type="submission" date="2019-04" db="EMBL/GenBank/DDBJ databases">
        <title>Long-read de novo sequencing of Cupriavidus necator H16.</title>
        <authorList>
            <person name="Little G.T."/>
            <person name="Ehsaan M."/>
            <person name="Arenas-Lopez C."/>
            <person name="Jawed K."/>
            <person name="Winzer K."/>
            <person name="Kovacs K."/>
            <person name="Malys N."/>
            <person name="Minton N.P."/>
        </authorList>
    </citation>
    <scope>NUCLEOTIDE SEQUENCE [LARGE SCALE GENOMIC DNA]</scope>
    <source>
        <strain evidence="7 9">H16</strain>
    </source>
</reference>
<evidence type="ECO:0000256" key="1">
    <source>
        <dbReference type="ARBA" id="ARBA00023015"/>
    </source>
</evidence>
<dbReference type="PANTHER" id="PTHR30136:SF34">
    <property type="entry name" value="TRANSCRIPTIONAL REGULATOR"/>
    <property type="match status" value="1"/>
</dbReference>
<dbReference type="PROSITE" id="PS51078">
    <property type="entry name" value="ICLR_ED"/>
    <property type="match status" value="1"/>
</dbReference>
<dbReference type="EMBL" id="AM260479">
    <property type="protein sequence ID" value="CAJ93251.1"/>
    <property type="molecule type" value="Genomic_DNA"/>
</dbReference>
<dbReference type="InterPro" id="IPR014757">
    <property type="entry name" value="Tscrpt_reg_IclR_C"/>
</dbReference>
<dbReference type="InterPro" id="IPR005471">
    <property type="entry name" value="Tscrpt_reg_IclR_N"/>
</dbReference>
<dbReference type="SUPFAM" id="SSF46785">
    <property type="entry name" value="Winged helix' DNA-binding domain"/>
    <property type="match status" value="1"/>
</dbReference>
<evidence type="ECO:0000313" key="7">
    <source>
        <dbReference type="EMBL" id="QCC01067.1"/>
    </source>
</evidence>
<dbReference type="GO" id="GO:0003677">
    <property type="term" value="F:DNA binding"/>
    <property type="evidence" value="ECO:0007669"/>
    <property type="project" value="UniProtKB-KW"/>
</dbReference>
<dbReference type="InterPro" id="IPR036390">
    <property type="entry name" value="WH_DNA-bd_sf"/>
</dbReference>
<keyword evidence="3" id="KW-0804">Transcription</keyword>
<evidence type="ECO:0000313" key="6">
    <source>
        <dbReference type="EMBL" id="CAJ93251.1"/>
    </source>
</evidence>
<dbReference type="GO" id="GO:0045892">
    <property type="term" value="P:negative regulation of DNA-templated transcription"/>
    <property type="evidence" value="ECO:0007669"/>
    <property type="project" value="TreeGrafter"/>
</dbReference>
<dbReference type="InterPro" id="IPR029016">
    <property type="entry name" value="GAF-like_dom_sf"/>
</dbReference>
<evidence type="ECO:0000259" key="5">
    <source>
        <dbReference type="PROSITE" id="PS51078"/>
    </source>
</evidence>
<dbReference type="Proteomes" id="UP000296079">
    <property type="component" value="Chromosome 1"/>
</dbReference>
<dbReference type="AlphaFoldDB" id="Q0K9S0"/>
<dbReference type="eggNOG" id="COG1414">
    <property type="taxonomic scope" value="Bacteria"/>
</dbReference>
<organism evidence="6 8">
    <name type="scientific">Cupriavidus necator (strain ATCC 17699 / DSM 428 / KCTC 22496 / NCIMB 10442 / H16 / Stanier 337)</name>
    <name type="common">Ralstonia eutropha</name>
    <dbReference type="NCBI Taxonomy" id="381666"/>
    <lineage>
        <taxon>Bacteria</taxon>
        <taxon>Pseudomonadati</taxon>
        <taxon>Pseudomonadota</taxon>
        <taxon>Betaproteobacteria</taxon>
        <taxon>Burkholderiales</taxon>
        <taxon>Burkholderiaceae</taxon>
        <taxon>Cupriavidus</taxon>
    </lineage>
</organism>
<dbReference type="Pfam" id="PF01614">
    <property type="entry name" value="IclR_C"/>
    <property type="match status" value="1"/>
</dbReference>
<dbReference type="PROSITE" id="PS51077">
    <property type="entry name" value="HTH_ICLR"/>
    <property type="match status" value="1"/>
</dbReference>
<dbReference type="PANTHER" id="PTHR30136">
    <property type="entry name" value="HELIX-TURN-HELIX TRANSCRIPTIONAL REGULATOR, ICLR FAMILY"/>
    <property type="match status" value="1"/>
</dbReference>
<evidence type="ECO:0000313" key="9">
    <source>
        <dbReference type="Proteomes" id="UP000296079"/>
    </source>
</evidence>
<dbReference type="Gene3D" id="1.10.10.10">
    <property type="entry name" value="Winged helix-like DNA-binding domain superfamily/Winged helix DNA-binding domain"/>
    <property type="match status" value="1"/>
</dbReference>
<dbReference type="PATRIC" id="fig|381666.6.peg.2561"/>
<feature type="domain" description="IclR-ED" evidence="5">
    <location>
        <begin position="71"/>
        <end position="255"/>
    </location>
</feature>
<feature type="domain" description="HTH iclR-type" evidence="4">
    <location>
        <begin position="10"/>
        <end position="70"/>
    </location>
</feature>
<evidence type="ECO:0000259" key="4">
    <source>
        <dbReference type="PROSITE" id="PS51077"/>
    </source>
</evidence>
<sequence length="274" mass="29640">MTTTDNDGFVRSFARGLAVIHALGRSGTHTVASITASTGLPRTVVRRILLTLCELGYAAESETRGFRLTPKILTLGMTYLTSLPFWGHAQRALETLWTQVTESCGMCVFDGHDAVYVLRIPSLKIRSLGLGVGSHVPAFATAPGRAVLGFQTTEFLSQFLDEASLRAYTDRTVHDKAALLEAFAAVRRDGYAWVDGEFDQHIAGLAVPVRDEHHNVVASISVNLPSGEVTREEAVKRFLPPLRAAAEQLTGLAPAFLNPVVVPTQREAAVSMQA</sequence>
<dbReference type="SMART" id="SM00346">
    <property type="entry name" value="HTH_ICLR"/>
    <property type="match status" value="1"/>
</dbReference>
<dbReference type="Pfam" id="PF09339">
    <property type="entry name" value="HTH_IclR"/>
    <property type="match status" value="1"/>
</dbReference>
<evidence type="ECO:0000256" key="2">
    <source>
        <dbReference type="ARBA" id="ARBA00023125"/>
    </source>
</evidence>
<dbReference type="OrthoDB" id="9807558at2"/>
<keyword evidence="2" id="KW-0238">DNA-binding</keyword>
<dbReference type="Proteomes" id="UP000008210">
    <property type="component" value="Chromosome 1"/>
</dbReference>
<dbReference type="HOGENOM" id="CLU_062618_0_1_4"/>
<dbReference type="SUPFAM" id="SSF55781">
    <property type="entry name" value="GAF domain-like"/>
    <property type="match status" value="1"/>
</dbReference>
<dbReference type="RefSeq" id="WP_010810590.1">
    <property type="nucleotide sequence ID" value="NC_008313.1"/>
</dbReference>
<evidence type="ECO:0000256" key="3">
    <source>
        <dbReference type="ARBA" id="ARBA00023163"/>
    </source>
</evidence>
<dbReference type="STRING" id="381666.H16_A2154"/>
<protein>
    <submittedName>
        <fullName evidence="7">IclR family transcriptional regulator</fullName>
    </submittedName>
    <submittedName>
        <fullName evidence="6">Transcriptional regulator, IclR-family</fullName>
    </submittedName>
</protein>
<keyword evidence="8" id="KW-1185">Reference proteome</keyword>
<accession>Q0K9S0</accession>
<dbReference type="InterPro" id="IPR050707">
    <property type="entry name" value="HTH_MetabolicPath_Reg"/>
</dbReference>
<keyword evidence="1" id="KW-0805">Transcription regulation</keyword>
<evidence type="ECO:0000313" key="8">
    <source>
        <dbReference type="Proteomes" id="UP000008210"/>
    </source>
</evidence>
<dbReference type="EMBL" id="CP039287">
    <property type="protein sequence ID" value="QCC01067.1"/>
    <property type="molecule type" value="Genomic_DNA"/>
</dbReference>
<dbReference type="GO" id="GO:0003700">
    <property type="term" value="F:DNA-binding transcription factor activity"/>
    <property type="evidence" value="ECO:0007669"/>
    <property type="project" value="TreeGrafter"/>
</dbReference>
<name>Q0K9S0_CUPNH</name>
<dbReference type="KEGG" id="reh:H16_A2154"/>
<proteinExistence type="predicted"/>